<sequence length="1791" mass="203498">MRYKPRHGKREEGREDRKEDRREGKREEKQEERNDEPGRCYNCGKFGHFLRDCKFKKVKNSEYYARKSLISKKVEEGKVLMAEEENWLYQSSDDEEQAHFTQVSYMAKLEGDDEDSETQSEDANSEVSDNFKLIESLMAQIHGMKDEFALLKGKLSSAHQSALSLRDENAILKVVVEEKEKEKDDLKAEKASLKEKISGLETDLVNLNAEKGEFQIKFEVCYKERNEAFTKIKQLEDINMKRGQIEQTLNLLTNKLQDKRFYKLKPGLGVPTNEILKKAPENLYNFDKFGSTIRPIPDIRETFVEASTPTPLSETKGQEEMGKNKSGDTDSQNLFKSVGFQYGDLNKSYATRKLEFTEFESLFTTPSNESVSTNTVLPETACKYDEYESDGDPSMPSVSNPIASKPLLVEEVEEEHAITNGSCSQNEKLEFIESMAEDIFSEMMNASNSDPVSNSKGSNYVNDHTSELMKQIDLLQQSLDEVEDENFDLKHKLEKSLKENQELCIEIKDLKVTLFKNASSDKQMFNDPSWKVRTNPEFDASAKPTVVYSNCPEYPQSIFEKGETSNSIRKESPSKLETNKVPISVSDIRGNGVERSKKNKDNSLNKNDRLSSEPFIPNSCTFDNELNVKMVWKWVPKPRYEWRVKVKPDDIPELLDANRKGPILIWVPKQNQLSLLQACRLWVIDSGCSRHMTGFKHLLHNYVEEPAGAVRFANSEAEGHVRGYGMLDNGVVKIQKVLYVEGLDHNLFSTSHFCDMKYQVRFTTTHCYLEDPDGYEVFKAERHGNLYYVDFPTLSATRPVCLLAKASKAQSWTWHRRLSHQNFRSIAKLQRQGLVKGLPEMGFEKDSLCPACELDKMKRSSFKSKAESSTSSVLELLHMDLCGPIRTTSINGKKYVLVMIDDYSRYTWLEFLRNKSDAPELIIAFIKRIQVCLQLPVRTIHSDNGTEFKNDTLKSYLTSVGISHNFSAAYTPQQNDIVERKNRTLVEATRTMLAYSDLPMYLWAEAVATTCFTQNCTIVVKRFNKTAYELINNRTPNIKFLRVFGCRCYILKERQGLSKFDKKADEGYLVGYSLTSKAYRIYIIRTNTVVESMNVSFDENSTRTSGHNSSELVIKDKASIQSRIEPTTKGSTSSNSNSTSSELDLLFIDAFDDICAYFEKGISTSITSGTGSEVPTISEDMSGPSEEVTETSSPSDTTTKLVSDSTNAESVSTDCSSGNEVPSTSTASSEASVSETLVQDVPSTSMEQPAVQDENDASNTQQTVDALPSTHRWTKDHPLDNVIGDIQSSVTTRSVTTNFYMFSSFLSSLEPKKAAEALRDSFWISAMQDELLQFERNKVWRLIPLPKGKSVIGTKWVFRNKKDEAGVVVRNKARRVAKGYCQQEGIDYDETFAPVARIEAIRIFLAYAAHKNFTVYQMDVKSAFLNGVLHEEVYVAQPEGFVDPHHPDHVYVLDKALYGLKQSPRAWQGEDLILIQIYVDDIIFGSTNPKFCKNFSKIMETKFEMSMMGELNFFLGLQVKQLPEGIFINQKKYINDILKKFNMSDSSVMKTPMATGTLLDADPSGKPVDQKVYRSMIGSLLYLTASHPDIMFTTCFCARYQSNPKESHLSAVKRILRYLKGSPNLGLWYPKDSRFELIAFTDADHARCKLDRKSTSGSCQFIGDKLVSWTSKKQNCVSTSTAEAEYVAAASCCSQVLWMTTQLRDFGYNYKRVPIYCDSKSAISITANPVDHSKTKHIDVRYHFIKDHVEKSNIEIHFFQTDFQLADLFTKPLDEKRFQFLISKLGMLNMS</sequence>
<keyword evidence="2" id="KW-1185">Reference proteome</keyword>
<evidence type="ECO:0000313" key="1">
    <source>
        <dbReference type="EMBL" id="KAI3771267.1"/>
    </source>
</evidence>
<proteinExistence type="predicted"/>
<comment type="caution">
    <text evidence="1">The sequence shown here is derived from an EMBL/GenBank/DDBJ whole genome shotgun (WGS) entry which is preliminary data.</text>
</comment>
<dbReference type="EMBL" id="CM042047">
    <property type="protein sequence ID" value="KAI3771267.1"/>
    <property type="molecule type" value="Genomic_DNA"/>
</dbReference>
<reference evidence="2" key="1">
    <citation type="journal article" date="2022" name="Mol. Ecol. Resour.">
        <title>The genomes of chicory, endive, great burdock and yacon provide insights into Asteraceae palaeo-polyploidization history and plant inulin production.</title>
        <authorList>
            <person name="Fan W."/>
            <person name="Wang S."/>
            <person name="Wang H."/>
            <person name="Wang A."/>
            <person name="Jiang F."/>
            <person name="Liu H."/>
            <person name="Zhao H."/>
            <person name="Xu D."/>
            <person name="Zhang Y."/>
        </authorList>
    </citation>
    <scope>NUCLEOTIDE SEQUENCE [LARGE SCALE GENOMIC DNA]</scope>
    <source>
        <strain evidence="2">cv. Niubang</strain>
    </source>
</reference>
<protein>
    <submittedName>
        <fullName evidence="1">Uncharacterized protein</fullName>
    </submittedName>
</protein>
<organism evidence="1 2">
    <name type="scientific">Arctium lappa</name>
    <name type="common">Greater burdock</name>
    <name type="synonym">Lappa major</name>
    <dbReference type="NCBI Taxonomy" id="4217"/>
    <lineage>
        <taxon>Eukaryota</taxon>
        <taxon>Viridiplantae</taxon>
        <taxon>Streptophyta</taxon>
        <taxon>Embryophyta</taxon>
        <taxon>Tracheophyta</taxon>
        <taxon>Spermatophyta</taxon>
        <taxon>Magnoliopsida</taxon>
        <taxon>eudicotyledons</taxon>
        <taxon>Gunneridae</taxon>
        <taxon>Pentapetalae</taxon>
        <taxon>asterids</taxon>
        <taxon>campanulids</taxon>
        <taxon>Asterales</taxon>
        <taxon>Asteraceae</taxon>
        <taxon>Carduoideae</taxon>
        <taxon>Cardueae</taxon>
        <taxon>Arctiinae</taxon>
        <taxon>Arctium</taxon>
    </lineage>
</organism>
<gene>
    <name evidence="1" type="ORF">L6452_02427</name>
</gene>
<reference evidence="1 2" key="2">
    <citation type="journal article" date="2022" name="Mol. Ecol. Resour.">
        <title>The genomes of chicory, endive, great burdock and yacon provide insights into Asteraceae paleo-polyploidization history and plant inulin production.</title>
        <authorList>
            <person name="Fan W."/>
            <person name="Wang S."/>
            <person name="Wang H."/>
            <person name="Wang A."/>
            <person name="Jiang F."/>
            <person name="Liu H."/>
            <person name="Zhao H."/>
            <person name="Xu D."/>
            <person name="Zhang Y."/>
        </authorList>
    </citation>
    <scope>NUCLEOTIDE SEQUENCE [LARGE SCALE GENOMIC DNA]</scope>
    <source>
        <strain evidence="2">cv. Niubang</strain>
    </source>
</reference>
<evidence type="ECO:0000313" key="2">
    <source>
        <dbReference type="Proteomes" id="UP001055879"/>
    </source>
</evidence>
<dbReference type="Proteomes" id="UP001055879">
    <property type="component" value="Linkage Group LG01"/>
</dbReference>
<name>A0ACB9FKW9_ARCLA</name>
<accession>A0ACB9FKW9</accession>